<dbReference type="Proteomes" id="UP001549145">
    <property type="component" value="Unassembled WGS sequence"/>
</dbReference>
<dbReference type="Gene3D" id="3.30.70.1430">
    <property type="entry name" value="Multidrug efflux transporter AcrB pore domain"/>
    <property type="match status" value="2"/>
</dbReference>
<feature type="region of interest" description="Disordered" evidence="1">
    <location>
        <begin position="1024"/>
        <end position="1047"/>
    </location>
</feature>
<evidence type="ECO:0000256" key="1">
    <source>
        <dbReference type="SAM" id="MobiDB-lite"/>
    </source>
</evidence>
<dbReference type="EMBL" id="JBEPMM010000005">
    <property type="protein sequence ID" value="MET3692775.1"/>
    <property type="molecule type" value="Genomic_DNA"/>
</dbReference>
<dbReference type="Gene3D" id="3.30.70.1440">
    <property type="entry name" value="Multidrug efflux transporter AcrB pore domain"/>
    <property type="match status" value="1"/>
</dbReference>
<feature type="transmembrane region" description="Helical" evidence="2">
    <location>
        <begin position="360"/>
        <end position="377"/>
    </location>
</feature>
<organism evidence="3 4">
    <name type="scientific">Methylobacterium goesingense</name>
    <dbReference type="NCBI Taxonomy" id="243690"/>
    <lineage>
        <taxon>Bacteria</taxon>
        <taxon>Pseudomonadati</taxon>
        <taxon>Pseudomonadota</taxon>
        <taxon>Alphaproteobacteria</taxon>
        <taxon>Hyphomicrobiales</taxon>
        <taxon>Methylobacteriaceae</taxon>
        <taxon>Methylobacterium</taxon>
    </lineage>
</organism>
<keyword evidence="2" id="KW-1133">Transmembrane helix</keyword>
<proteinExistence type="predicted"/>
<dbReference type="RefSeq" id="WP_238282719.1">
    <property type="nucleotide sequence ID" value="NZ_BPQL01000190.1"/>
</dbReference>
<evidence type="ECO:0000256" key="2">
    <source>
        <dbReference type="SAM" id="Phobius"/>
    </source>
</evidence>
<dbReference type="PRINTS" id="PR00702">
    <property type="entry name" value="ACRIFLAVINRP"/>
</dbReference>
<dbReference type="PANTHER" id="PTHR32063:SF77">
    <property type="entry name" value="ACR FAMILY TRANSPORT PROTEIN"/>
    <property type="match status" value="1"/>
</dbReference>
<accession>A0ABV2L7Q0</accession>
<keyword evidence="4" id="KW-1185">Reference proteome</keyword>
<dbReference type="Gene3D" id="1.20.1640.10">
    <property type="entry name" value="Multidrug efflux transporter AcrB transmembrane domain"/>
    <property type="match status" value="2"/>
</dbReference>
<feature type="transmembrane region" description="Helical" evidence="2">
    <location>
        <begin position="463"/>
        <end position="490"/>
    </location>
</feature>
<sequence>MRLNISAWAIRKPIPSIVLFLVLVVLGLVSFRALPITRFPNIDIPIVSVQVLQSGAAPSELQTQVTKVIEDAVAGVKGVKHVISTISEGVSSTTIEFRLEVNSDRAVNDVKDAISKVRVNLPRTIEEPIINRVEIAGLPIMIYGASAPAMTPEDLSWLIDDVIARQVQSVKGVGGVERLGGVAREVRVTLKPDRLLALGITAADVNRQLRLTAADMAGGRGELGGQEQSIRTLAGAASLDTLAETSIIVPGGRKVRLDELATLVDGSEEPRTFARFNGEPVVAFAISRSTGASDAEVATGVAKRIAELGIRHPGVRFDLIDTSVINTVGNYHSAMLSLVEGAALAVIVVFLFLRDWRATLIASIALPLSVLPTFWVMSSLGFSLNAVSLLAITLVTGILVDDAIVEIENIVRHMRMGKSPYRAALEAADEIGLAVIAITATIIAIFAPVSFMSGIAGQYFKQFGLTIAAAVFMSLLVARLITPLLAAYFLRDHGPDHTREGPVMRGYTRVVAWSVRHKFITLVLGLACFAGSIMSTRLLPAGFLPAEDAARTIFVVELPPGARLSDTTRVSDGLVDRIRALPEVRSVFVDGGRQLPAKKEVRLATFTINLTPKNTRHRTQKQVDIAIRAILHDVPDIRFWALREGGQRDVTLIVSGPDKAVVADTAARLQREAGQVPHLVNVLSTAPLDRTEIRIRPKAGIAAELGVSTDLIAETVRVGTIGDIGANLAKFNTIDRQVPIRVQLPERLRGDLDQLETLKVPVKGGGAVPLSTVADLSLGRGPTAIDRYDRAIRVALEADMEGSDALGSLIDAILALPAAKDLPPGVTIRQTGDAEVMGEVFEGFALAMGAGLMMVFGVLVLLFGNFLQPLTILFSLPLSIGGAILGLLIFHMPISMPVVIGILMLMGVVTKNAIMLVDFAVEEMARGVDRATAIVDAGRKRARPIVMTTIAMAAGMVPSAMALGIGGEFRAPMAVAVIGGLIVSTGLSLIFVPAIFVLVDDLSGLFVRLFGRFVGAVDEPTEGEFALPQPHSANDPKSILPPRIAAE</sequence>
<dbReference type="PANTHER" id="PTHR32063">
    <property type="match status" value="1"/>
</dbReference>
<feature type="transmembrane region" description="Helical" evidence="2">
    <location>
        <begin position="971"/>
        <end position="999"/>
    </location>
</feature>
<dbReference type="SUPFAM" id="SSF82866">
    <property type="entry name" value="Multidrug efflux transporter AcrB transmembrane domain"/>
    <property type="match status" value="2"/>
</dbReference>
<gene>
    <name evidence="3" type="ORF">ABID43_002315</name>
</gene>
<protein>
    <submittedName>
        <fullName evidence="3">Hydrophobe/amphiphile efflux-1 (HAE1) family protein</fullName>
    </submittedName>
</protein>
<dbReference type="Gene3D" id="3.30.70.1320">
    <property type="entry name" value="Multidrug efflux transporter AcrB pore domain like"/>
    <property type="match status" value="1"/>
</dbReference>
<feature type="transmembrane region" description="Helical" evidence="2">
    <location>
        <begin position="898"/>
        <end position="921"/>
    </location>
</feature>
<feature type="transmembrane region" description="Helical" evidence="2">
    <location>
        <begin position="431"/>
        <end position="451"/>
    </location>
</feature>
<feature type="transmembrane region" description="Helical" evidence="2">
    <location>
        <begin position="870"/>
        <end position="892"/>
    </location>
</feature>
<comment type="caution">
    <text evidence="3">The sequence shown here is derived from an EMBL/GenBank/DDBJ whole genome shotgun (WGS) entry which is preliminary data.</text>
</comment>
<feature type="transmembrane region" description="Helical" evidence="2">
    <location>
        <begin position="519"/>
        <end position="539"/>
    </location>
</feature>
<dbReference type="SUPFAM" id="SSF82693">
    <property type="entry name" value="Multidrug efflux transporter AcrB pore domain, PN1, PN2, PC1 and PC2 subdomains"/>
    <property type="match status" value="3"/>
</dbReference>
<dbReference type="Gene3D" id="3.30.2090.10">
    <property type="entry name" value="Multidrug efflux transporter AcrB TolC docking domain, DN and DC subdomains"/>
    <property type="match status" value="2"/>
</dbReference>
<reference evidence="3 4" key="1">
    <citation type="submission" date="2024-06" db="EMBL/GenBank/DDBJ databases">
        <title>Genomic Encyclopedia of Type Strains, Phase IV (KMG-IV): sequencing the most valuable type-strain genomes for metagenomic binning, comparative biology and taxonomic classification.</title>
        <authorList>
            <person name="Goeker M."/>
        </authorList>
    </citation>
    <scope>NUCLEOTIDE SEQUENCE [LARGE SCALE GENOMIC DNA]</scope>
    <source>
        <strain evidence="3 4">DSM 21331</strain>
    </source>
</reference>
<dbReference type="Pfam" id="PF00873">
    <property type="entry name" value="ACR_tran"/>
    <property type="match status" value="1"/>
</dbReference>
<name>A0ABV2L7Q0_9HYPH</name>
<keyword evidence="2" id="KW-0472">Membrane</keyword>
<evidence type="ECO:0000313" key="3">
    <source>
        <dbReference type="EMBL" id="MET3692775.1"/>
    </source>
</evidence>
<dbReference type="SUPFAM" id="SSF82714">
    <property type="entry name" value="Multidrug efflux transporter AcrB TolC docking domain, DN and DC subdomains"/>
    <property type="match status" value="2"/>
</dbReference>
<dbReference type="InterPro" id="IPR027463">
    <property type="entry name" value="AcrB_DN_DC_subdom"/>
</dbReference>
<keyword evidence="2" id="KW-0812">Transmembrane</keyword>
<dbReference type="InterPro" id="IPR001036">
    <property type="entry name" value="Acrflvin-R"/>
</dbReference>
<feature type="transmembrane region" description="Helical" evidence="2">
    <location>
        <begin position="389"/>
        <end position="411"/>
    </location>
</feature>
<feature type="transmembrane region" description="Helical" evidence="2">
    <location>
        <begin position="942"/>
        <end position="965"/>
    </location>
</feature>
<feature type="transmembrane region" description="Helical" evidence="2">
    <location>
        <begin position="331"/>
        <end position="353"/>
    </location>
</feature>
<feature type="transmembrane region" description="Helical" evidence="2">
    <location>
        <begin position="844"/>
        <end position="863"/>
    </location>
</feature>
<evidence type="ECO:0000313" key="4">
    <source>
        <dbReference type="Proteomes" id="UP001549145"/>
    </source>
</evidence>